<evidence type="ECO:0000313" key="1">
    <source>
        <dbReference type="EMBL" id="PWW01177.1"/>
    </source>
</evidence>
<dbReference type="Proteomes" id="UP000246635">
    <property type="component" value="Unassembled WGS sequence"/>
</dbReference>
<name>A0A2V2YSK3_9BACL</name>
<keyword evidence="2" id="KW-1185">Reference proteome</keyword>
<organism evidence="1 2">
    <name type="scientific">Paenibacillus cellulosilyticus</name>
    <dbReference type="NCBI Taxonomy" id="375489"/>
    <lineage>
        <taxon>Bacteria</taxon>
        <taxon>Bacillati</taxon>
        <taxon>Bacillota</taxon>
        <taxon>Bacilli</taxon>
        <taxon>Bacillales</taxon>
        <taxon>Paenibacillaceae</taxon>
        <taxon>Paenibacillus</taxon>
    </lineage>
</organism>
<sequence length="113" mass="12750">MDRREQFGLSATKFSDEVYAYIEQLSIQRKLSDWVARQVEKELRSQGAPSGGDGQALHAIMTELLAIKQMVSHGAPFNRDACDDQQQPAMELLSSSEVKHILSDEDLSYDFDE</sequence>
<protein>
    <submittedName>
        <fullName evidence="1">Uncharacterized protein</fullName>
    </submittedName>
</protein>
<dbReference type="AlphaFoldDB" id="A0A2V2YSK3"/>
<accession>A0A2V2YSK3</accession>
<dbReference type="EMBL" id="QGTQ01000010">
    <property type="protein sequence ID" value="PWW01177.1"/>
    <property type="molecule type" value="Genomic_DNA"/>
</dbReference>
<evidence type="ECO:0000313" key="2">
    <source>
        <dbReference type="Proteomes" id="UP000246635"/>
    </source>
</evidence>
<comment type="caution">
    <text evidence="1">The sequence shown here is derived from an EMBL/GenBank/DDBJ whole genome shotgun (WGS) entry which is preliminary data.</text>
</comment>
<dbReference type="RefSeq" id="WP_110044673.1">
    <property type="nucleotide sequence ID" value="NZ_CP054613.1"/>
</dbReference>
<gene>
    <name evidence="1" type="ORF">DFQ01_11067</name>
</gene>
<dbReference type="OrthoDB" id="2627245at2"/>
<proteinExistence type="predicted"/>
<reference evidence="1 2" key="1">
    <citation type="submission" date="2018-05" db="EMBL/GenBank/DDBJ databases">
        <title>Genomic Encyclopedia of Type Strains, Phase III (KMG-III): the genomes of soil and plant-associated and newly described type strains.</title>
        <authorList>
            <person name="Whitman W."/>
        </authorList>
    </citation>
    <scope>NUCLEOTIDE SEQUENCE [LARGE SCALE GENOMIC DNA]</scope>
    <source>
        <strain evidence="1 2">CECT 5696</strain>
    </source>
</reference>